<evidence type="ECO:0000256" key="1">
    <source>
        <dbReference type="SAM" id="Phobius"/>
    </source>
</evidence>
<protein>
    <submittedName>
        <fullName evidence="2">Uncharacterized protein</fullName>
    </submittedName>
</protein>
<feature type="transmembrane region" description="Helical" evidence="1">
    <location>
        <begin position="39"/>
        <end position="57"/>
    </location>
</feature>
<evidence type="ECO:0000313" key="3">
    <source>
        <dbReference type="Proteomes" id="UP000198876"/>
    </source>
</evidence>
<dbReference type="STRING" id="553467.SAMN04488063_0689"/>
<dbReference type="OrthoDB" id="205278at2157"/>
<reference evidence="3" key="1">
    <citation type="submission" date="2016-10" db="EMBL/GenBank/DDBJ databases">
        <authorList>
            <person name="Varghese N."/>
            <person name="Submissions S."/>
        </authorList>
    </citation>
    <scope>NUCLEOTIDE SEQUENCE [LARGE SCALE GENOMIC DNA]</scope>
    <source>
        <strain evidence="3">CGMCC 1.7739</strain>
    </source>
</reference>
<feature type="transmembrane region" description="Helical" evidence="1">
    <location>
        <begin position="63"/>
        <end position="81"/>
    </location>
</feature>
<dbReference type="RefSeq" id="WP_092888402.1">
    <property type="nucleotide sequence ID" value="NZ_FOOQ01000001.1"/>
</dbReference>
<organism evidence="2 3">
    <name type="scientific">Halopelagius inordinatus</name>
    <dbReference type="NCBI Taxonomy" id="553467"/>
    <lineage>
        <taxon>Archaea</taxon>
        <taxon>Methanobacteriati</taxon>
        <taxon>Methanobacteriota</taxon>
        <taxon>Stenosarchaea group</taxon>
        <taxon>Halobacteria</taxon>
        <taxon>Halobacteriales</taxon>
        <taxon>Haloferacaceae</taxon>
    </lineage>
</organism>
<gene>
    <name evidence="2" type="ORF">SAMN04488063_0689</name>
</gene>
<name>A0A1I2MJV4_9EURY</name>
<dbReference type="AlphaFoldDB" id="A0A1I2MJV4"/>
<keyword evidence="3" id="KW-1185">Reference proteome</keyword>
<feature type="transmembrane region" description="Helical" evidence="1">
    <location>
        <begin position="6"/>
        <end position="27"/>
    </location>
</feature>
<dbReference type="EMBL" id="FOOQ01000001">
    <property type="protein sequence ID" value="SFF89401.1"/>
    <property type="molecule type" value="Genomic_DNA"/>
</dbReference>
<proteinExistence type="predicted"/>
<keyword evidence="1" id="KW-0812">Transmembrane</keyword>
<keyword evidence="1" id="KW-0472">Membrane</keyword>
<accession>A0A1I2MJV4</accession>
<evidence type="ECO:0000313" key="2">
    <source>
        <dbReference type="EMBL" id="SFF89401.1"/>
    </source>
</evidence>
<sequence>MVESIVSSALIWFVGLLVGAAGISAGAKLLVDRDTGFRRAILTALVGATVWALVSYFLGGIPLVGPILMLVIWVGVINWIYPGGWGTAAGIGIVAWLVAVVILFALGTLGVVTPDALGIPGV</sequence>
<feature type="transmembrane region" description="Helical" evidence="1">
    <location>
        <begin position="93"/>
        <end position="112"/>
    </location>
</feature>
<dbReference type="Proteomes" id="UP000198876">
    <property type="component" value="Unassembled WGS sequence"/>
</dbReference>
<keyword evidence="1" id="KW-1133">Transmembrane helix</keyword>